<protein>
    <submittedName>
        <fullName evidence="1">Uncharacterized protein</fullName>
    </submittedName>
</protein>
<gene>
    <name evidence="1" type="ORF">BpHYR1_041798</name>
</gene>
<accession>A0A3M7R0L0</accession>
<evidence type="ECO:0000313" key="1">
    <source>
        <dbReference type="EMBL" id="RNA17107.1"/>
    </source>
</evidence>
<reference evidence="1 2" key="1">
    <citation type="journal article" date="2018" name="Sci. Rep.">
        <title>Genomic signatures of local adaptation to the degree of environmental predictability in rotifers.</title>
        <authorList>
            <person name="Franch-Gras L."/>
            <person name="Hahn C."/>
            <person name="Garcia-Roger E.M."/>
            <person name="Carmona M.J."/>
            <person name="Serra M."/>
            <person name="Gomez A."/>
        </authorList>
    </citation>
    <scope>NUCLEOTIDE SEQUENCE [LARGE SCALE GENOMIC DNA]</scope>
    <source>
        <strain evidence="1">HYR1</strain>
    </source>
</reference>
<dbReference type="Proteomes" id="UP000276133">
    <property type="component" value="Unassembled WGS sequence"/>
</dbReference>
<keyword evidence="2" id="KW-1185">Reference proteome</keyword>
<sequence length="97" mass="11314">MLILIFEPFLDEMKPSSLLRNADDIINLVCSKLMLIGLHDMVTSLLINLGSKKMFFDGVHFTENFKIFAELRIRLNKFLQYCTVNRTIFAQLWCPVD</sequence>
<dbReference type="EMBL" id="REGN01004529">
    <property type="protein sequence ID" value="RNA17107.1"/>
    <property type="molecule type" value="Genomic_DNA"/>
</dbReference>
<proteinExistence type="predicted"/>
<organism evidence="1 2">
    <name type="scientific">Brachionus plicatilis</name>
    <name type="common">Marine rotifer</name>
    <name type="synonym">Brachionus muelleri</name>
    <dbReference type="NCBI Taxonomy" id="10195"/>
    <lineage>
        <taxon>Eukaryota</taxon>
        <taxon>Metazoa</taxon>
        <taxon>Spiralia</taxon>
        <taxon>Gnathifera</taxon>
        <taxon>Rotifera</taxon>
        <taxon>Eurotatoria</taxon>
        <taxon>Monogononta</taxon>
        <taxon>Pseudotrocha</taxon>
        <taxon>Ploima</taxon>
        <taxon>Brachionidae</taxon>
        <taxon>Brachionus</taxon>
    </lineage>
</organism>
<evidence type="ECO:0000313" key="2">
    <source>
        <dbReference type="Proteomes" id="UP000276133"/>
    </source>
</evidence>
<name>A0A3M7R0L0_BRAPC</name>
<comment type="caution">
    <text evidence="1">The sequence shown here is derived from an EMBL/GenBank/DDBJ whole genome shotgun (WGS) entry which is preliminary data.</text>
</comment>
<dbReference type="AlphaFoldDB" id="A0A3M7R0L0"/>